<dbReference type="EMBL" id="PDDY01000004">
    <property type="protein sequence ID" value="PEH40136.1"/>
    <property type="molecule type" value="Genomic_DNA"/>
</dbReference>
<dbReference type="InterPro" id="IPR032710">
    <property type="entry name" value="NTF2-like_dom_sf"/>
</dbReference>
<evidence type="ECO:0000256" key="1">
    <source>
        <dbReference type="SAM" id="MobiDB-lite"/>
    </source>
</evidence>
<dbReference type="SMART" id="SM00978">
    <property type="entry name" value="Tim44"/>
    <property type="match status" value="1"/>
</dbReference>
<feature type="compositionally biased region" description="Low complexity" evidence="1">
    <location>
        <begin position="156"/>
        <end position="168"/>
    </location>
</feature>
<dbReference type="PANTHER" id="PTHR41542">
    <property type="entry name" value="BLL5807 PROTEIN"/>
    <property type="match status" value="1"/>
</dbReference>
<gene>
    <name evidence="5" type="ORF">CRM94_20470</name>
    <name evidence="4" type="ORF">DM48_4710</name>
</gene>
<evidence type="ECO:0000313" key="4">
    <source>
        <dbReference type="EMBL" id="KGC17300.1"/>
    </source>
</evidence>
<comment type="caution">
    <text evidence="5">The sequence shown here is derived from an EMBL/GenBank/DDBJ whole genome shotgun (WGS) entry which is preliminary data.</text>
</comment>
<keyword evidence="2" id="KW-0472">Membrane</keyword>
<dbReference type="OrthoDB" id="5297955at2"/>
<feature type="transmembrane region" description="Helical" evidence="2">
    <location>
        <begin position="20"/>
        <end position="40"/>
    </location>
</feature>
<dbReference type="SUPFAM" id="SSF54427">
    <property type="entry name" value="NTF2-like"/>
    <property type="match status" value="1"/>
</dbReference>
<dbReference type="PANTHER" id="PTHR41542:SF1">
    <property type="entry name" value="BLL5807 PROTEIN"/>
    <property type="match status" value="1"/>
</dbReference>
<feature type="region of interest" description="Disordered" evidence="1">
    <location>
        <begin position="156"/>
        <end position="177"/>
    </location>
</feature>
<feature type="compositionally biased region" description="Low complexity" evidence="1">
    <location>
        <begin position="59"/>
        <end position="94"/>
    </location>
</feature>
<dbReference type="Proteomes" id="UP000029590">
    <property type="component" value="Unassembled WGS sequence"/>
</dbReference>
<evidence type="ECO:0000313" key="5">
    <source>
        <dbReference type="EMBL" id="PEH40136.1"/>
    </source>
</evidence>
<reference evidence="5" key="2">
    <citation type="submission" date="2017-09" db="EMBL/GenBank/DDBJ databases">
        <title>FDA dAtabase for Regulatory Grade micrObial Sequences (FDA-ARGOS): Supporting development and validation of Infectious Disease Dx tests.</title>
        <authorList>
            <person name="Minogue T."/>
            <person name="Wolcott M."/>
            <person name="Wasieloski L."/>
            <person name="Aguilar W."/>
            <person name="Moore D."/>
            <person name="Tallon L.J."/>
            <person name="Sadzewicz L."/>
            <person name="Ott S."/>
            <person name="Zhao X."/>
            <person name="Nagaraj S."/>
            <person name="Vavikolanu K."/>
            <person name="Aluvathingal J."/>
            <person name="Nadendla S."/>
            <person name="Sichtig H."/>
        </authorList>
    </citation>
    <scope>NUCLEOTIDE SEQUENCE</scope>
    <source>
        <strain evidence="5">FDAARGOS_390</strain>
    </source>
</reference>
<dbReference type="Pfam" id="PF04280">
    <property type="entry name" value="Tim44"/>
    <property type="match status" value="1"/>
</dbReference>
<evidence type="ECO:0000313" key="7">
    <source>
        <dbReference type="Proteomes" id="UP000220629"/>
    </source>
</evidence>
<dbReference type="KEGG" id="bgo:BM43_935"/>
<proteinExistence type="predicted"/>
<dbReference type="EMBL" id="JPGG01000015">
    <property type="protein sequence ID" value="KGC17300.1"/>
    <property type="molecule type" value="Genomic_DNA"/>
</dbReference>
<protein>
    <submittedName>
        <fullName evidence="4">Tim44-like domain protein</fullName>
    </submittedName>
</protein>
<dbReference type="InterPro" id="IPR007379">
    <property type="entry name" value="Tim44-like_dom"/>
</dbReference>
<dbReference type="RefSeq" id="WP_036052996.1">
    <property type="nucleotide sequence ID" value="NZ_CADEPO010000001.1"/>
</dbReference>
<keyword evidence="2" id="KW-0812">Transmembrane</keyword>
<feature type="domain" description="Tim44-like" evidence="3">
    <location>
        <begin position="221"/>
        <end position="349"/>
    </location>
</feature>
<reference evidence="7" key="3">
    <citation type="submission" date="2017-09" db="EMBL/GenBank/DDBJ databases">
        <title>FDA dAtabase for Regulatory Grade micrObial Sequences (FDA-ARGOS): Supporting development and validation of Infectious Disease Dx tests.</title>
        <authorList>
            <person name="Minogue T."/>
            <person name="Wolcott M."/>
            <person name="Wasieloski L."/>
            <person name="Aguilar W."/>
            <person name="Moore D."/>
            <person name="Tallon L."/>
            <person name="Sadzewicz L."/>
            <person name="Ott S."/>
            <person name="Zhao X."/>
            <person name="Nagaraj S."/>
            <person name="Vavikolanu K."/>
            <person name="Aluvathingal J."/>
            <person name="Nadendla S."/>
            <person name="Sichtig H."/>
        </authorList>
    </citation>
    <scope>NUCLEOTIDE SEQUENCE [LARGE SCALE GENOMIC DNA]</scope>
    <source>
        <strain evidence="7">FDAARGOS_390</strain>
    </source>
</reference>
<accession>A0A095FK01</accession>
<evidence type="ECO:0000256" key="2">
    <source>
        <dbReference type="SAM" id="Phobius"/>
    </source>
</evidence>
<organism evidence="5 7">
    <name type="scientific">Burkholderia gladioli</name>
    <name type="common">Pseudomonas marginata</name>
    <name type="synonym">Phytomonas marginata</name>
    <dbReference type="NCBI Taxonomy" id="28095"/>
    <lineage>
        <taxon>Bacteria</taxon>
        <taxon>Pseudomonadati</taxon>
        <taxon>Pseudomonadota</taxon>
        <taxon>Betaproteobacteria</taxon>
        <taxon>Burkholderiales</taxon>
        <taxon>Burkholderiaceae</taxon>
        <taxon>Burkholderia</taxon>
    </lineage>
</organism>
<keyword evidence="2" id="KW-1133">Transmembrane helix</keyword>
<reference evidence="4 6" key="1">
    <citation type="submission" date="2014-04" db="EMBL/GenBank/DDBJ databases">
        <authorList>
            <person name="Bishop-Lilly K.A."/>
            <person name="Broomall S.M."/>
            <person name="Chain P.S."/>
            <person name="Chertkov O."/>
            <person name="Coyne S.R."/>
            <person name="Daligault H.E."/>
            <person name="Davenport K.W."/>
            <person name="Erkkila T."/>
            <person name="Frey K.G."/>
            <person name="Gibbons H.S."/>
            <person name="Gu W."/>
            <person name="Jaissle J."/>
            <person name="Johnson S.L."/>
            <person name="Koroleva G.I."/>
            <person name="Ladner J.T."/>
            <person name="Lo C.-C."/>
            <person name="Minogue T.D."/>
            <person name="Munk C."/>
            <person name="Palacios G.F."/>
            <person name="Redden C.L."/>
            <person name="Rosenzweig C.N."/>
            <person name="Scholz M.B."/>
            <person name="Teshima H."/>
            <person name="Xu Y."/>
        </authorList>
    </citation>
    <scope>NUCLEOTIDE SEQUENCE [LARGE SCALE GENOMIC DNA]</scope>
    <source>
        <strain evidence="6">gladioli</strain>
        <strain evidence="4">Gladioli</strain>
    </source>
</reference>
<dbReference type="AlphaFoldDB" id="A0A095FK01"/>
<evidence type="ECO:0000313" key="6">
    <source>
        <dbReference type="Proteomes" id="UP000029590"/>
    </source>
</evidence>
<feature type="transmembrane region" description="Helical" evidence="2">
    <location>
        <begin position="123"/>
        <end position="144"/>
    </location>
</feature>
<feature type="region of interest" description="Disordered" evidence="1">
    <location>
        <begin position="46"/>
        <end position="94"/>
    </location>
</feature>
<name>A0A095FK01_BURGA</name>
<sequence>MSDSRSFNNRSKQPRPWARRIGTLFMVGLLTAGTFASLDAEARRMGGGRSVGRQSQMVQQRQATPPAQQQPMQQAAPSPAQRGAQPAPAAQPNRSRWLGPIAGLAAGLGIAALLSHFGLGGAFASMMANVIVIALLAFIGIWIVRKLMNRNRKPEPAYAGAGSSPGSSMNRGGYDAGSNGGYASQNQAYAPAPSQPASSSSYANEAAGVFGGGAAAAGAGLAAAGTASSVPAGFDSEAFVRNAKVYFIRLQAAWDEGNMTDIREFTTPEMFAEVKVDLASRGADKNQTDVVQLEAELLGVEERGNQYEASVRFHGLIREAPGASAEPFEEVWNLTKSGNEGWLLAGIQQINLH</sequence>
<dbReference type="Proteomes" id="UP000220629">
    <property type="component" value="Unassembled WGS sequence"/>
</dbReference>
<evidence type="ECO:0000259" key="3">
    <source>
        <dbReference type="SMART" id="SM00978"/>
    </source>
</evidence>